<dbReference type="CDD" id="cd00117">
    <property type="entry name" value="TFP"/>
    <property type="match status" value="1"/>
</dbReference>
<evidence type="ECO:0000256" key="3">
    <source>
        <dbReference type="SAM" id="SignalP"/>
    </source>
</evidence>
<organism evidence="5 6">
    <name type="scientific">Porites lobata</name>
    <dbReference type="NCBI Taxonomy" id="104759"/>
    <lineage>
        <taxon>Eukaryota</taxon>
        <taxon>Metazoa</taxon>
        <taxon>Cnidaria</taxon>
        <taxon>Anthozoa</taxon>
        <taxon>Hexacorallia</taxon>
        <taxon>Scleractinia</taxon>
        <taxon>Fungiina</taxon>
        <taxon>Poritidae</taxon>
        <taxon>Porites</taxon>
    </lineage>
</organism>
<evidence type="ECO:0000259" key="4">
    <source>
        <dbReference type="Pfam" id="PF00021"/>
    </source>
</evidence>
<feature type="domain" description="UPAR/Ly6" evidence="4">
    <location>
        <begin position="19"/>
        <end position="104"/>
    </location>
</feature>
<dbReference type="Gene3D" id="2.10.60.10">
    <property type="entry name" value="CD59"/>
    <property type="match status" value="1"/>
</dbReference>
<accession>A0ABN8PES9</accession>
<dbReference type="InterPro" id="IPR045860">
    <property type="entry name" value="Snake_toxin-like_sf"/>
</dbReference>
<evidence type="ECO:0000256" key="1">
    <source>
        <dbReference type="ARBA" id="ARBA00022729"/>
    </source>
</evidence>
<evidence type="ECO:0000313" key="5">
    <source>
        <dbReference type="EMBL" id="CAH3142275.1"/>
    </source>
</evidence>
<evidence type="ECO:0000313" key="6">
    <source>
        <dbReference type="Proteomes" id="UP001159405"/>
    </source>
</evidence>
<protein>
    <recommendedName>
        <fullName evidence="4">UPAR/Ly6 domain-containing protein</fullName>
    </recommendedName>
</protein>
<evidence type="ECO:0000256" key="2">
    <source>
        <dbReference type="ARBA" id="ARBA00023157"/>
    </source>
</evidence>
<keyword evidence="2" id="KW-1015">Disulfide bond</keyword>
<keyword evidence="6" id="KW-1185">Reference proteome</keyword>
<dbReference type="SUPFAM" id="SSF57302">
    <property type="entry name" value="Snake toxin-like"/>
    <property type="match status" value="1"/>
</dbReference>
<dbReference type="EMBL" id="CALNXK010000068">
    <property type="protein sequence ID" value="CAH3142275.1"/>
    <property type="molecule type" value="Genomic_DNA"/>
</dbReference>
<gene>
    <name evidence="5" type="ORF">PLOB_00042240</name>
</gene>
<reference evidence="5 6" key="1">
    <citation type="submission" date="2022-05" db="EMBL/GenBank/DDBJ databases">
        <authorList>
            <consortium name="Genoscope - CEA"/>
            <person name="William W."/>
        </authorList>
    </citation>
    <scope>NUCLEOTIDE SEQUENCE [LARGE SCALE GENOMIC DNA]</scope>
</reference>
<feature type="chain" id="PRO_5045436995" description="UPAR/Ly6 domain-containing protein" evidence="3">
    <location>
        <begin position="20"/>
        <end position="125"/>
    </location>
</feature>
<dbReference type="PANTHER" id="PTHR10036">
    <property type="entry name" value="CD59 GLYCOPROTEIN"/>
    <property type="match status" value="1"/>
</dbReference>
<dbReference type="Pfam" id="PF00021">
    <property type="entry name" value="UPAR_LY6"/>
    <property type="match status" value="1"/>
</dbReference>
<proteinExistence type="predicted"/>
<dbReference type="InterPro" id="IPR016054">
    <property type="entry name" value="LY6_UPA_recep-like"/>
</dbReference>
<feature type="signal peptide" evidence="3">
    <location>
        <begin position="1"/>
        <end position="19"/>
    </location>
</feature>
<comment type="caution">
    <text evidence="5">The sequence shown here is derived from an EMBL/GenBank/DDBJ whole genome shotgun (WGS) entry which is preliminary data.</text>
</comment>
<sequence>MKAVLAFLVLFVCFNVGYGLKCYTCVSTKSWGDCDDVKKELTCPPTANRCAKIYEDVKKGGVSAEGYAKGCLPEKTCSDVQLIDECKDGGKCEVNCCSSDLCNAAPLKIMSTFILLTCALVALIQ</sequence>
<keyword evidence="1 3" id="KW-0732">Signal</keyword>
<name>A0ABN8PES9_9CNID</name>
<dbReference type="Proteomes" id="UP001159405">
    <property type="component" value="Unassembled WGS sequence"/>
</dbReference>